<evidence type="ECO:0000256" key="4">
    <source>
        <dbReference type="ARBA" id="ARBA00022723"/>
    </source>
</evidence>
<evidence type="ECO:0000256" key="10">
    <source>
        <dbReference type="SAM" id="SignalP"/>
    </source>
</evidence>
<keyword evidence="13" id="KW-1185">Reference proteome</keyword>
<dbReference type="Proteomes" id="UP000759103">
    <property type="component" value="Unassembled WGS sequence"/>
</dbReference>
<feature type="compositionally biased region" description="Low complexity" evidence="9">
    <location>
        <begin position="177"/>
        <end position="191"/>
    </location>
</feature>
<proteinExistence type="inferred from homology"/>
<keyword evidence="7 8" id="KW-0408">Iron</keyword>
<feature type="signal peptide" evidence="10">
    <location>
        <begin position="1"/>
        <end position="22"/>
    </location>
</feature>
<dbReference type="PANTHER" id="PTHR32303">
    <property type="entry name" value="QUINOPROTEIN ALCOHOL DEHYDROGENASE (CYTOCHROME C)"/>
    <property type="match status" value="1"/>
</dbReference>
<feature type="compositionally biased region" description="Low complexity" evidence="9">
    <location>
        <begin position="143"/>
        <end position="166"/>
    </location>
</feature>
<dbReference type="InterPro" id="IPR011047">
    <property type="entry name" value="Quinoprotein_ADH-like_sf"/>
</dbReference>
<dbReference type="SUPFAM" id="SSF46626">
    <property type="entry name" value="Cytochrome c"/>
    <property type="match status" value="1"/>
</dbReference>
<evidence type="ECO:0000256" key="3">
    <source>
        <dbReference type="ARBA" id="ARBA00022617"/>
    </source>
</evidence>
<evidence type="ECO:0000256" key="6">
    <source>
        <dbReference type="ARBA" id="ARBA00023002"/>
    </source>
</evidence>
<feature type="domain" description="Cytochrome c" evidence="11">
    <location>
        <begin position="38"/>
        <end position="117"/>
    </location>
</feature>
<dbReference type="SMART" id="SM00564">
    <property type="entry name" value="PQQ"/>
    <property type="match status" value="4"/>
</dbReference>
<dbReference type="Pfam" id="PF01011">
    <property type="entry name" value="PQQ"/>
    <property type="match status" value="2"/>
</dbReference>
<sequence>MRHFALHPRAALLLAAAGTVLAGTIAVAQQPGGLFTRAQVAAGRSAYAEQCAACHQSDLAGATDAPALTGASFNAVWGKRAVAALYSKIHASMPYGRGASLDDATYDAIVAYILYANGAPAGDTPLDRKATTLLGAVASGKPPADAFADPQATAATGAPAGSTASQEAQIGGAKESAPANGPGGAAAPATSAGFAAPGQKVKYADPGRFVLPSKPGLSLKGAIADYRPVTDAMLRDPPPGDWLMFRRNYQGWSYSPLAQIDTGNVAKLQLKWMWSMPENGTMEDTPIVHDGIMYMWGVGNVIQALDARDGELLWENRLGPFPTSAGPGPSSVETRAMGLWGTNLYVNTPEGWVYALDARSGEEVWKTHITDEKPGVGRSTGGLIIIKGKVIVGMTNCGRKGTPDHCYISAYDAATGKRDWTFTTVALTGQPGGDSWGALPDDERKGSETWIAGTYDPALDTTYWGTAQGKPWRRDERGSATGATDYANSTLALDPGTGKLRWWFNHAPGETFDLDEVFERVLVDHGESKSLFTIGKAGILWQLDRRDGKFLGATETVFQNVFTRIDPVTGRPSYRDDVVKQQSDQWLASCPGPEGGHNWQAMSYHQPSDALVIPLSQSCVLMLGNGSQVYYEMPGTGGQLGRLSAYRARDRAPLWTVQQRAPFLTSVVSTAGNLAFVGDFDRVFRAVDVRTGETLWKTRLGTTVQGFPVSFAVDGRQYVAVTTALGGGSPQLKPGTMLTEVHRPITGYAVYVFGLPEEK</sequence>
<evidence type="ECO:0000256" key="5">
    <source>
        <dbReference type="ARBA" id="ARBA00022729"/>
    </source>
</evidence>
<dbReference type="Gene3D" id="1.10.760.10">
    <property type="entry name" value="Cytochrome c-like domain"/>
    <property type="match status" value="1"/>
</dbReference>
<dbReference type="EMBL" id="JAHXZN010000004">
    <property type="protein sequence ID" value="MBW6531546.1"/>
    <property type="molecule type" value="Genomic_DNA"/>
</dbReference>
<dbReference type="Gene3D" id="2.140.10.10">
    <property type="entry name" value="Quinoprotein alcohol dehydrogenase-like superfamily"/>
    <property type="match status" value="1"/>
</dbReference>
<evidence type="ECO:0000313" key="13">
    <source>
        <dbReference type="Proteomes" id="UP000759103"/>
    </source>
</evidence>
<protein>
    <submittedName>
        <fullName evidence="12">PQQ-binding-like beta-propeller repeat protein</fullName>
    </submittedName>
</protein>
<keyword evidence="6" id="KW-0560">Oxidoreductase</keyword>
<dbReference type="SUPFAM" id="SSF50998">
    <property type="entry name" value="Quinoprotein alcohol dehydrogenase-like"/>
    <property type="match status" value="1"/>
</dbReference>
<gene>
    <name evidence="12" type="ORF">KZ820_12450</name>
</gene>
<dbReference type="Pfam" id="PF13442">
    <property type="entry name" value="Cytochrome_CBB3"/>
    <property type="match status" value="1"/>
</dbReference>
<dbReference type="InterPro" id="IPR002372">
    <property type="entry name" value="PQQ_rpt_dom"/>
</dbReference>
<dbReference type="RefSeq" id="WP_219748950.1">
    <property type="nucleotide sequence ID" value="NZ_JAHXZN010000004.1"/>
</dbReference>
<comment type="cofactor">
    <cofactor evidence="1">
        <name>pyrroloquinoline quinone</name>
        <dbReference type="ChEBI" id="CHEBI:58442"/>
    </cofactor>
</comment>
<reference evidence="12 13" key="1">
    <citation type="submission" date="2021-07" db="EMBL/GenBank/DDBJ databases">
        <title>Sphingomonas sp.</title>
        <authorList>
            <person name="Feng G."/>
            <person name="Li J."/>
            <person name="Pan M."/>
        </authorList>
    </citation>
    <scope>NUCLEOTIDE SEQUENCE [LARGE SCALE GENOMIC DNA]</scope>
    <source>
        <strain evidence="12 13">RRHST34</strain>
    </source>
</reference>
<accession>A0ABS7BPP7</accession>
<evidence type="ECO:0000256" key="7">
    <source>
        <dbReference type="ARBA" id="ARBA00023004"/>
    </source>
</evidence>
<feature type="chain" id="PRO_5046898583" evidence="10">
    <location>
        <begin position="23"/>
        <end position="759"/>
    </location>
</feature>
<comment type="caution">
    <text evidence="12">The sequence shown here is derived from an EMBL/GenBank/DDBJ whole genome shotgun (WGS) entry which is preliminary data.</text>
</comment>
<dbReference type="InterPro" id="IPR018391">
    <property type="entry name" value="PQQ_b-propeller_rpt"/>
</dbReference>
<evidence type="ECO:0000256" key="1">
    <source>
        <dbReference type="ARBA" id="ARBA00001931"/>
    </source>
</evidence>
<dbReference type="InterPro" id="IPR036909">
    <property type="entry name" value="Cyt_c-like_dom_sf"/>
</dbReference>
<dbReference type="PROSITE" id="PS51007">
    <property type="entry name" value="CYTC"/>
    <property type="match status" value="1"/>
</dbReference>
<keyword evidence="3 8" id="KW-0349">Heme</keyword>
<comment type="similarity">
    <text evidence="2">Belongs to the bacterial PQQ dehydrogenase family.</text>
</comment>
<dbReference type="InterPro" id="IPR009056">
    <property type="entry name" value="Cyt_c-like_dom"/>
</dbReference>
<evidence type="ECO:0000256" key="2">
    <source>
        <dbReference type="ARBA" id="ARBA00008156"/>
    </source>
</evidence>
<keyword evidence="5 10" id="KW-0732">Signal</keyword>
<organism evidence="12 13">
    <name type="scientific">Sphingomonas citri</name>
    <dbReference type="NCBI Taxonomy" id="2862499"/>
    <lineage>
        <taxon>Bacteria</taxon>
        <taxon>Pseudomonadati</taxon>
        <taxon>Pseudomonadota</taxon>
        <taxon>Alphaproteobacteria</taxon>
        <taxon>Sphingomonadales</taxon>
        <taxon>Sphingomonadaceae</taxon>
        <taxon>Sphingomonas</taxon>
    </lineage>
</organism>
<feature type="region of interest" description="Disordered" evidence="9">
    <location>
        <begin position="143"/>
        <end position="191"/>
    </location>
</feature>
<evidence type="ECO:0000256" key="9">
    <source>
        <dbReference type="SAM" id="MobiDB-lite"/>
    </source>
</evidence>
<keyword evidence="4 8" id="KW-0479">Metal-binding</keyword>
<evidence type="ECO:0000256" key="8">
    <source>
        <dbReference type="PROSITE-ProRule" id="PRU00433"/>
    </source>
</evidence>
<evidence type="ECO:0000259" key="11">
    <source>
        <dbReference type="PROSITE" id="PS51007"/>
    </source>
</evidence>
<name>A0ABS7BPP7_9SPHN</name>
<evidence type="ECO:0000313" key="12">
    <source>
        <dbReference type="EMBL" id="MBW6531546.1"/>
    </source>
</evidence>